<dbReference type="EMBL" id="JADNRY010000430">
    <property type="protein sequence ID" value="KAF9056803.1"/>
    <property type="molecule type" value="Genomic_DNA"/>
</dbReference>
<accession>A0A9P5P3J9</accession>
<comment type="caution">
    <text evidence="2">The sequence shown here is derived from an EMBL/GenBank/DDBJ whole genome shotgun (WGS) entry which is preliminary data.</text>
</comment>
<reference evidence="2" key="1">
    <citation type="submission" date="2020-11" db="EMBL/GenBank/DDBJ databases">
        <authorList>
            <consortium name="DOE Joint Genome Institute"/>
            <person name="Ahrendt S."/>
            <person name="Riley R."/>
            <person name="Andreopoulos W."/>
            <person name="Labutti K."/>
            <person name="Pangilinan J."/>
            <person name="Ruiz-Duenas F.J."/>
            <person name="Barrasa J.M."/>
            <person name="Sanchez-Garcia M."/>
            <person name="Camarero S."/>
            <person name="Miyauchi S."/>
            <person name="Serrano A."/>
            <person name="Linde D."/>
            <person name="Babiker R."/>
            <person name="Drula E."/>
            <person name="Ayuso-Fernandez I."/>
            <person name="Pacheco R."/>
            <person name="Padilla G."/>
            <person name="Ferreira P."/>
            <person name="Barriuso J."/>
            <person name="Kellner H."/>
            <person name="Castanera R."/>
            <person name="Alfaro M."/>
            <person name="Ramirez L."/>
            <person name="Pisabarro A.G."/>
            <person name="Kuo A."/>
            <person name="Tritt A."/>
            <person name="Lipzen A."/>
            <person name="He G."/>
            <person name="Yan M."/>
            <person name="Ng V."/>
            <person name="Cullen D."/>
            <person name="Martin F."/>
            <person name="Rosso M.-N."/>
            <person name="Henrissat B."/>
            <person name="Hibbett D."/>
            <person name="Martinez A.T."/>
            <person name="Grigoriev I.V."/>
        </authorList>
    </citation>
    <scope>NUCLEOTIDE SEQUENCE</scope>
    <source>
        <strain evidence="2">AH 40177</strain>
    </source>
</reference>
<dbReference type="Proteomes" id="UP000772434">
    <property type="component" value="Unassembled WGS sequence"/>
</dbReference>
<proteinExistence type="predicted"/>
<name>A0A9P5P3J9_9AGAR</name>
<evidence type="ECO:0000313" key="3">
    <source>
        <dbReference type="Proteomes" id="UP000772434"/>
    </source>
</evidence>
<feature type="region of interest" description="Disordered" evidence="1">
    <location>
        <begin position="300"/>
        <end position="323"/>
    </location>
</feature>
<organism evidence="2 3">
    <name type="scientific">Rhodocollybia butyracea</name>
    <dbReference type="NCBI Taxonomy" id="206335"/>
    <lineage>
        <taxon>Eukaryota</taxon>
        <taxon>Fungi</taxon>
        <taxon>Dikarya</taxon>
        <taxon>Basidiomycota</taxon>
        <taxon>Agaricomycotina</taxon>
        <taxon>Agaricomycetes</taxon>
        <taxon>Agaricomycetidae</taxon>
        <taxon>Agaricales</taxon>
        <taxon>Marasmiineae</taxon>
        <taxon>Omphalotaceae</taxon>
        <taxon>Rhodocollybia</taxon>
    </lineage>
</organism>
<dbReference type="AlphaFoldDB" id="A0A9P5P3J9"/>
<evidence type="ECO:0000256" key="1">
    <source>
        <dbReference type="SAM" id="MobiDB-lite"/>
    </source>
</evidence>
<keyword evidence="3" id="KW-1185">Reference proteome</keyword>
<evidence type="ECO:0000313" key="2">
    <source>
        <dbReference type="EMBL" id="KAF9056803.1"/>
    </source>
</evidence>
<feature type="region of interest" description="Disordered" evidence="1">
    <location>
        <begin position="124"/>
        <end position="178"/>
    </location>
</feature>
<gene>
    <name evidence="2" type="ORF">BDP27DRAFT_1433533</name>
</gene>
<dbReference type="OrthoDB" id="3264327at2759"/>
<feature type="compositionally biased region" description="Polar residues" evidence="1">
    <location>
        <begin position="152"/>
        <end position="164"/>
    </location>
</feature>
<sequence length="323" mass="35157">MAAMACNGVALAQVLEVLHCRERQVVLRRVDSVLVEAMSVGTKASSQGMPWITASGQYFVVSPEVGAAIHLKGVVKHQGNLRDILLNTAQMRDAKCIQRFRIQAPTLFFTEVLEKAAANEWRAQQPSLDSGAPALQKPIPPTSQAFCPGQSPRPTTPNKPQSFGSPVPGPSFNPSLSPHCPPSNLLYSRPPDLYTSTYNLSSNPTPFLPTHCTDYEPCVPERPHQAQDIEALVSQSSAFSSQHPGQQCPRRFYSTYRTAPGPSMLYREVDYRDGVSPPQTGLSNASQAMGVGGIRSQLLPQDLNRGRSDVGNNNNDVHWRGGI</sequence>
<protein>
    <submittedName>
        <fullName evidence="2">Uncharacterized protein</fullName>
    </submittedName>
</protein>